<dbReference type="AlphaFoldDB" id="A0A4R5YJB9"/>
<dbReference type="EMBL" id="SMZX01000001">
    <property type="protein sequence ID" value="TDL45246.1"/>
    <property type="molecule type" value="Genomic_DNA"/>
</dbReference>
<accession>A0A4R5YJB9</accession>
<proteinExistence type="predicted"/>
<protein>
    <submittedName>
        <fullName evidence="1">Uncharacterized protein</fullName>
    </submittedName>
</protein>
<evidence type="ECO:0000313" key="2">
    <source>
        <dbReference type="Proteomes" id="UP000295633"/>
    </source>
</evidence>
<gene>
    <name evidence="1" type="ORF">E2R54_01920</name>
</gene>
<comment type="caution">
    <text evidence="1">The sequence shown here is derived from an EMBL/GenBank/DDBJ whole genome shotgun (WGS) entry which is preliminary data.</text>
</comment>
<dbReference type="Proteomes" id="UP000295633">
    <property type="component" value="Unassembled WGS sequence"/>
</dbReference>
<name>A0A4R5YJB9_9MICO</name>
<reference evidence="1 2" key="1">
    <citation type="submission" date="2019-03" db="EMBL/GenBank/DDBJ databases">
        <title>Genome Sequencing and Assembly of Various Microbes Isolated from Partially Reclaimed Soil and Acid Mine Drainage (AMD) Site.</title>
        <authorList>
            <person name="Steinbock B."/>
            <person name="Bechtold R."/>
            <person name="Sevigny J.L."/>
            <person name="Thomas D."/>
            <person name="Cuthill L.R."/>
            <person name="Aveiro Johannsen E.J."/>
            <person name="Thomas K."/>
            <person name="Ghosh A."/>
        </authorList>
    </citation>
    <scope>NUCLEOTIDE SEQUENCE [LARGE SCALE GENOMIC DNA]</scope>
    <source>
        <strain evidence="1 2">F-B2</strain>
    </source>
</reference>
<evidence type="ECO:0000313" key="1">
    <source>
        <dbReference type="EMBL" id="TDL45246.1"/>
    </source>
</evidence>
<organism evidence="1 2">
    <name type="scientific">Microbacterium oleivorans</name>
    <dbReference type="NCBI Taxonomy" id="273677"/>
    <lineage>
        <taxon>Bacteria</taxon>
        <taxon>Bacillati</taxon>
        <taxon>Actinomycetota</taxon>
        <taxon>Actinomycetes</taxon>
        <taxon>Micrococcales</taxon>
        <taxon>Microbacteriaceae</taxon>
        <taxon>Microbacterium</taxon>
    </lineage>
</organism>
<sequence>MPLAAMEGDGDRGAGGRTRAWVGVTVALIAFHRLALDRPGRDAGMSPESLVRRMVDRGRAIRREKTDGRD</sequence>